<evidence type="ECO:0000313" key="5">
    <source>
        <dbReference type="Proteomes" id="UP000319976"/>
    </source>
</evidence>
<accession>A0A517T452</accession>
<dbReference type="InterPro" id="IPR011006">
    <property type="entry name" value="CheY-like_superfamily"/>
</dbReference>
<dbReference type="Gene3D" id="3.40.50.2300">
    <property type="match status" value="1"/>
</dbReference>
<feature type="domain" description="Response regulatory" evidence="3">
    <location>
        <begin position="3"/>
        <end position="125"/>
    </location>
</feature>
<dbReference type="Pfam" id="PF00072">
    <property type="entry name" value="Response_reg"/>
    <property type="match status" value="1"/>
</dbReference>
<dbReference type="SMART" id="SM00448">
    <property type="entry name" value="REC"/>
    <property type="match status" value="1"/>
</dbReference>
<sequence length="129" mass="14341">MKTILILEDDFDLGMSWKMALESLGYAVELIDTVDQARELLSNQNIQLVIADIILKKGTEIQKSGGISLLSHISLRCYPKPKTIAVSGVSPELQVLEHAKILHATSTFQKPIEIEVLTQEVQRLLEEAS</sequence>
<dbReference type="PROSITE" id="PS50110">
    <property type="entry name" value="RESPONSE_REGULATORY"/>
    <property type="match status" value="1"/>
</dbReference>
<keyword evidence="5" id="KW-1185">Reference proteome</keyword>
<evidence type="ECO:0000256" key="2">
    <source>
        <dbReference type="PROSITE-ProRule" id="PRU00169"/>
    </source>
</evidence>
<dbReference type="GO" id="GO:0000160">
    <property type="term" value="P:phosphorelay signal transduction system"/>
    <property type="evidence" value="ECO:0007669"/>
    <property type="project" value="InterPro"/>
</dbReference>
<dbReference type="InterPro" id="IPR001789">
    <property type="entry name" value="Sig_transdc_resp-reg_receiver"/>
</dbReference>
<dbReference type="OrthoDB" id="9792014at2"/>
<dbReference type="EMBL" id="CP036316">
    <property type="protein sequence ID" value="QDT63154.1"/>
    <property type="molecule type" value="Genomic_DNA"/>
</dbReference>
<name>A0A517T452_9PLAN</name>
<reference evidence="4 5" key="1">
    <citation type="submission" date="2019-02" db="EMBL/GenBank/DDBJ databases">
        <title>Deep-cultivation of Planctomycetes and their phenomic and genomic characterization uncovers novel biology.</title>
        <authorList>
            <person name="Wiegand S."/>
            <person name="Jogler M."/>
            <person name="Boedeker C."/>
            <person name="Pinto D."/>
            <person name="Vollmers J."/>
            <person name="Rivas-Marin E."/>
            <person name="Kohn T."/>
            <person name="Peeters S.H."/>
            <person name="Heuer A."/>
            <person name="Rast P."/>
            <person name="Oberbeckmann S."/>
            <person name="Bunk B."/>
            <person name="Jeske O."/>
            <person name="Meyerdierks A."/>
            <person name="Storesund J.E."/>
            <person name="Kallscheuer N."/>
            <person name="Luecker S."/>
            <person name="Lage O.M."/>
            <person name="Pohl T."/>
            <person name="Merkel B.J."/>
            <person name="Hornburger P."/>
            <person name="Mueller R.-W."/>
            <person name="Bruemmer F."/>
            <person name="Labrenz M."/>
            <person name="Spormann A.M."/>
            <person name="Op den Camp H."/>
            <person name="Overmann J."/>
            <person name="Amann R."/>
            <person name="Jetten M.S.M."/>
            <person name="Mascher T."/>
            <person name="Medema M.H."/>
            <person name="Devos D.P."/>
            <person name="Kaster A.-K."/>
            <person name="Ovreas L."/>
            <person name="Rohde M."/>
            <person name="Galperin M.Y."/>
            <person name="Jogler C."/>
        </authorList>
    </citation>
    <scope>NUCLEOTIDE SEQUENCE [LARGE SCALE GENOMIC DNA]</scope>
    <source>
        <strain evidence="4 5">V22</strain>
    </source>
</reference>
<dbReference type="PANTHER" id="PTHR44591:SF3">
    <property type="entry name" value="RESPONSE REGULATORY DOMAIN-CONTAINING PROTEIN"/>
    <property type="match status" value="1"/>
</dbReference>
<protein>
    <submittedName>
        <fullName evidence="4">Response regulator receiver domain protein</fullName>
    </submittedName>
</protein>
<organism evidence="4 5">
    <name type="scientific">Calycomorphotria hydatis</name>
    <dbReference type="NCBI Taxonomy" id="2528027"/>
    <lineage>
        <taxon>Bacteria</taxon>
        <taxon>Pseudomonadati</taxon>
        <taxon>Planctomycetota</taxon>
        <taxon>Planctomycetia</taxon>
        <taxon>Planctomycetales</taxon>
        <taxon>Planctomycetaceae</taxon>
        <taxon>Calycomorphotria</taxon>
    </lineage>
</organism>
<dbReference type="PANTHER" id="PTHR44591">
    <property type="entry name" value="STRESS RESPONSE REGULATOR PROTEIN 1"/>
    <property type="match status" value="1"/>
</dbReference>
<dbReference type="InterPro" id="IPR050595">
    <property type="entry name" value="Bact_response_regulator"/>
</dbReference>
<dbReference type="RefSeq" id="WP_145259243.1">
    <property type="nucleotide sequence ID" value="NZ_CP036316.1"/>
</dbReference>
<evidence type="ECO:0000313" key="4">
    <source>
        <dbReference type="EMBL" id="QDT63154.1"/>
    </source>
</evidence>
<dbReference type="AlphaFoldDB" id="A0A517T452"/>
<keyword evidence="1 2" id="KW-0597">Phosphoprotein</keyword>
<dbReference type="SUPFAM" id="SSF52172">
    <property type="entry name" value="CheY-like"/>
    <property type="match status" value="1"/>
</dbReference>
<dbReference type="Proteomes" id="UP000319976">
    <property type="component" value="Chromosome"/>
</dbReference>
<proteinExistence type="predicted"/>
<gene>
    <name evidence="4" type="ORF">V22_03720</name>
</gene>
<evidence type="ECO:0000256" key="1">
    <source>
        <dbReference type="ARBA" id="ARBA00022553"/>
    </source>
</evidence>
<evidence type="ECO:0000259" key="3">
    <source>
        <dbReference type="PROSITE" id="PS50110"/>
    </source>
</evidence>
<feature type="modified residue" description="4-aspartylphosphate" evidence="2">
    <location>
        <position position="52"/>
    </location>
</feature>
<dbReference type="KEGG" id="chya:V22_03720"/>